<organism evidence="3 4">
    <name type="scientific">Streptomyces hundungensis</name>
    <dbReference type="NCBI Taxonomy" id="1077946"/>
    <lineage>
        <taxon>Bacteria</taxon>
        <taxon>Bacillati</taxon>
        <taxon>Actinomycetota</taxon>
        <taxon>Actinomycetes</taxon>
        <taxon>Kitasatosporales</taxon>
        <taxon>Streptomycetaceae</taxon>
        <taxon>Streptomyces</taxon>
    </lineage>
</organism>
<keyword evidence="2" id="KW-0812">Transmembrane</keyword>
<feature type="compositionally biased region" description="Low complexity" evidence="1">
    <location>
        <begin position="347"/>
        <end position="372"/>
    </location>
</feature>
<feature type="transmembrane region" description="Helical" evidence="2">
    <location>
        <begin position="21"/>
        <end position="40"/>
    </location>
</feature>
<keyword evidence="2" id="KW-1133">Transmembrane helix</keyword>
<evidence type="ECO:0008006" key="5">
    <source>
        <dbReference type="Google" id="ProtNLM"/>
    </source>
</evidence>
<dbReference type="AlphaFoldDB" id="A0A387H9J8"/>
<dbReference type="GO" id="GO:0008933">
    <property type="term" value="F:peptidoglycan lytic transglycosylase activity"/>
    <property type="evidence" value="ECO:0007669"/>
    <property type="project" value="TreeGrafter"/>
</dbReference>
<feature type="compositionally biased region" description="Pro residues" evidence="1">
    <location>
        <begin position="397"/>
        <end position="414"/>
    </location>
</feature>
<feature type="compositionally biased region" description="Pro residues" evidence="1">
    <location>
        <begin position="82"/>
        <end position="95"/>
    </location>
</feature>
<feature type="compositionally biased region" description="Low complexity" evidence="1">
    <location>
        <begin position="327"/>
        <end position="337"/>
    </location>
</feature>
<dbReference type="InterPro" id="IPR023346">
    <property type="entry name" value="Lysozyme-like_dom_sf"/>
</dbReference>
<gene>
    <name evidence="3" type="ORF">DWB77_01454</name>
</gene>
<reference evidence="3 4" key="1">
    <citation type="submission" date="2018-10" db="EMBL/GenBank/DDBJ databases">
        <title>Relationship between Morphology and Antimicrobial Activity in Streptomyces.</title>
        <authorList>
            <person name="Kang H.J."/>
            <person name="Kim S.B."/>
        </authorList>
    </citation>
    <scope>NUCLEOTIDE SEQUENCE [LARGE SCALE GENOMIC DNA]</scope>
    <source>
        <strain evidence="3 4">BH38</strain>
    </source>
</reference>
<feature type="region of interest" description="Disordered" evidence="1">
    <location>
        <begin position="43"/>
        <end position="101"/>
    </location>
</feature>
<evidence type="ECO:0000313" key="4">
    <source>
        <dbReference type="Proteomes" id="UP000271554"/>
    </source>
</evidence>
<keyword evidence="2" id="KW-0472">Membrane</keyword>
<evidence type="ECO:0000256" key="1">
    <source>
        <dbReference type="SAM" id="MobiDB-lite"/>
    </source>
</evidence>
<sequence length="414" mass="41541">MKARDRLLDPRRLSLRGHRRLRRGLTGSAVAAVAMAALTGSQAPGLLRPTPSAPSEPVAGPAGAVRTEQPSDGAYHTELPPLVSPKPTPMPPGTPPTVGVVDPVWTQEGIAATVLAAYQRAAQRLAGSAPHCHLPWQLLAALGKVESGHAGGGRVDAHGTTLTPILGPVLNGAGFADIADTDHGTLDGDARHDRAVGPMQFIPSTWATWGRDGNDDGRKDPDNVFDASLAAGSYLCADGRDLAVPADLNRAVLAYNHSADYLRTVLAWLEFYRRGAHGVPDGTGVLPSTPGAGSAGQLDADRGRKQGGGIVIGPQPSGKPSAPAPAHPGGSPSASRPPQSPPPSATPSPSSSSSSPTSSPSPSPSSSTSPSTSPSPSPSGGPGVPECPTPSSSASPTPGPSGTPSAPGCPSPAP</sequence>
<dbReference type="SUPFAM" id="SSF53955">
    <property type="entry name" value="Lysozyme-like"/>
    <property type="match status" value="1"/>
</dbReference>
<dbReference type="Proteomes" id="UP000271554">
    <property type="component" value="Chromosome"/>
</dbReference>
<dbReference type="Gene3D" id="1.10.530.10">
    <property type="match status" value="1"/>
</dbReference>
<dbReference type="GO" id="GO:0009253">
    <property type="term" value="P:peptidoglycan catabolic process"/>
    <property type="evidence" value="ECO:0007669"/>
    <property type="project" value="TreeGrafter"/>
</dbReference>
<dbReference type="InterPro" id="IPR043426">
    <property type="entry name" value="MltB-like"/>
</dbReference>
<name>A0A387H9J8_9ACTN</name>
<keyword evidence="4" id="KW-1185">Reference proteome</keyword>
<protein>
    <recommendedName>
        <fullName evidence="5">Transglycosylase SLT domain-containing protein</fullName>
    </recommendedName>
</protein>
<proteinExistence type="predicted"/>
<dbReference type="PANTHER" id="PTHR30163">
    <property type="entry name" value="MEMBRANE-BOUND LYTIC MUREIN TRANSGLYCOSYLASE B"/>
    <property type="match status" value="1"/>
</dbReference>
<dbReference type="PANTHER" id="PTHR30163:SF8">
    <property type="entry name" value="LYTIC MUREIN TRANSGLYCOSYLASE"/>
    <property type="match status" value="1"/>
</dbReference>
<evidence type="ECO:0000256" key="2">
    <source>
        <dbReference type="SAM" id="Phobius"/>
    </source>
</evidence>
<feature type="region of interest" description="Disordered" evidence="1">
    <location>
        <begin position="282"/>
        <end position="414"/>
    </location>
</feature>
<dbReference type="KEGG" id="shun:DWB77_01454"/>
<dbReference type="CDD" id="cd13399">
    <property type="entry name" value="Slt35-like"/>
    <property type="match status" value="1"/>
</dbReference>
<dbReference type="EMBL" id="CP032698">
    <property type="protein sequence ID" value="AYG79341.1"/>
    <property type="molecule type" value="Genomic_DNA"/>
</dbReference>
<accession>A0A387H9J8</accession>
<evidence type="ECO:0000313" key="3">
    <source>
        <dbReference type="EMBL" id="AYG79341.1"/>
    </source>
</evidence>